<dbReference type="Proteomes" id="UP001187192">
    <property type="component" value="Unassembled WGS sequence"/>
</dbReference>
<organism evidence="4 5">
    <name type="scientific">Ficus carica</name>
    <name type="common">Common fig</name>
    <dbReference type="NCBI Taxonomy" id="3494"/>
    <lineage>
        <taxon>Eukaryota</taxon>
        <taxon>Viridiplantae</taxon>
        <taxon>Streptophyta</taxon>
        <taxon>Embryophyta</taxon>
        <taxon>Tracheophyta</taxon>
        <taxon>Spermatophyta</taxon>
        <taxon>Magnoliopsida</taxon>
        <taxon>eudicotyledons</taxon>
        <taxon>Gunneridae</taxon>
        <taxon>Pentapetalae</taxon>
        <taxon>rosids</taxon>
        <taxon>fabids</taxon>
        <taxon>Rosales</taxon>
        <taxon>Moraceae</taxon>
        <taxon>Ficeae</taxon>
        <taxon>Ficus</taxon>
    </lineage>
</organism>
<evidence type="ECO:0000313" key="4">
    <source>
        <dbReference type="EMBL" id="GMN45861.1"/>
    </source>
</evidence>
<feature type="compositionally biased region" description="Polar residues" evidence="2">
    <location>
        <begin position="140"/>
        <end position="159"/>
    </location>
</feature>
<evidence type="ECO:0000256" key="2">
    <source>
        <dbReference type="SAM" id="MobiDB-lite"/>
    </source>
</evidence>
<gene>
    <name evidence="4" type="ORF">TIFTF001_015037</name>
</gene>
<dbReference type="PANTHER" id="PTHR46856:SF1">
    <property type="entry name" value="PX DOMAIN-CONTAINING PROTEIN EREL1-RELATED"/>
    <property type="match status" value="1"/>
</dbReference>
<feature type="region of interest" description="Disordered" evidence="2">
    <location>
        <begin position="135"/>
        <end position="159"/>
    </location>
</feature>
<evidence type="ECO:0000256" key="1">
    <source>
        <dbReference type="SAM" id="Coils"/>
    </source>
</evidence>
<proteinExistence type="predicted"/>
<dbReference type="SUPFAM" id="SSF64268">
    <property type="entry name" value="PX domain"/>
    <property type="match status" value="1"/>
</dbReference>
<dbReference type="GO" id="GO:0031410">
    <property type="term" value="C:cytoplasmic vesicle"/>
    <property type="evidence" value="ECO:0007669"/>
    <property type="project" value="UniProtKB-ARBA"/>
</dbReference>
<evidence type="ECO:0000313" key="5">
    <source>
        <dbReference type="Proteomes" id="UP001187192"/>
    </source>
</evidence>
<dbReference type="GO" id="GO:0015031">
    <property type="term" value="P:protein transport"/>
    <property type="evidence" value="ECO:0007669"/>
    <property type="project" value="InterPro"/>
</dbReference>
<keyword evidence="5" id="KW-1185">Reference proteome</keyword>
<comment type="caution">
    <text evidence="4">The sequence shown here is derived from an EMBL/GenBank/DDBJ whole genome shotgun (WGS) entry which is preliminary data.</text>
</comment>
<dbReference type="InterPro" id="IPR010734">
    <property type="entry name" value="Copine_C"/>
</dbReference>
<evidence type="ECO:0000259" key="3">
    <source>
        <dbReference type="Pfam" id="PF07002"/>
    </source>
</evidence>
<dbReference type="PANTHER" id="PTHR46856">
    <property type="entry name" value="PX DOMAIN-CONTAINING PROTEIN EREL1-RELATED"/>
    <property type="match status" value="1"/>
</dbReference>
<reference evidence="4" key="1">
    <citation type="submission" date="2023-07" db="EMBL/GenBank/DDBJ databases">
        <title>draft genome sequence of fig (Ficus carica).</title>
        <authorList>
            <person name="Takahashi T."/>
            <person name="Nishimura K."/>
        </authorList>
    </citation>
    <scope>NUCLEOTIDE SEQUENCE</scope>
</reference>
<dbReference type="GO" id="GO:0035091">
    <property type="term" value="F:phosphatidylinositol binding"/>
    <property type="evidence" value="ECO:0007669"/>
    <property type="project" value="InterPro"/>
</dbReference>
<feature type="coiled-coil region" evidence="1">
    <location>
        <begin position="385"/>
        <end position="457"/>
    </location>
</feature>
<dbReference type="AlphaFoldDB" id="A0AA88AS31"/>
<dbReference type="Pfam" id="PF07002">
    <property type="entry name" value="Copine"/>
    <property type="match status" value="1"/>
</dbReference>
<dbReference type="InterPro" id="IPR036871">
    <property type="entry name" value="PX_dom_sf"/>
</dbReference>
<dbReference type="EMBL" id="BTGU01000021">
    <property type="protein sequence ID" value="GMN45861.1"/>
    <property type="molecule type" value="Genomic_DNA"/>
</dbReference>
<name>A0AA88AS31_FICCA</name>
<keyword evidence="1" id="KW-0175">Coiled coil</keyword>
<accession>A0AA88AS31</accession>
<feature type="domain" description="Copine C-terminal" evidence="3">
    <location>
        <begin position="514"/>
        <end position="619"/>
    </location>
</feature>
<protein>
    <recommendedName>
        <fullName evidence="3">Copine C-terminal domain-containing protein</fullName>
    </recommendedName>
</protein>
<sequence>MDWSPPSKNRNGREAVGPHDSRTGWSYWVTIPSWDVRPISKDSDPDVDYGVHVDLRSPEGITKTSCKLKKLRDFKKLMIDLEKKFPNNKALRRLKTRSLLNKEWITKLLSDIDLSRSFEVASFLQLEAAVSAFHSEDQDVNPQNSEANSHEMPTQSNLPAILGSSSIKSDYASDTAYGKAKPGTPRIRKDANSEIDVNVVGKDVHVGRTSETSLLYSNYRMDLLSEPEHRKVIVHARKLLSERVASVVTSLRGSKISNSVIPNSSGDGSISRLEGAEASSSRDILGNLDLCGSFHPLDMVKTDMKYLEARLEQVKAVRIYHEAKIKELEGQQEIERHKFEALNQVLTAEKDKNISLRWEMDELRQTSLKMKLELEAKSGKEELLLRELSSIKEQQKNVSKQYEKKKADCKALVREVKRLRHVQRKLEEEKSEAEKLLQQVKQNIKQAEDANIELQHQSELFDLLKNFKDEIGVQLTEVTKALTEAGLGSSNLILGIDFTKSNEWTGKASFNNRSLHALGSTLNTYEKAISIIGKTLAPFNERDLIYCFGFGEASTLDQEVFSFHEDNLPCDGFEEALSCYRKLVPNLKLGGPTSYAPIVDAAIHVVEKSSGQYHVLFVIFNDNARESTSSSHETNFAHDALKKIPDQFKTAKKRGLLGKTTGKARKVLPLPPPVRYSHPLLSDTPASLLANDKDSEPHMTTCTVCWSRAIDTAFGCGHTVSYHKTTGSCSMQNCQPDA</sequence>
<dbReference type="InterPro" id="IPR044588">
    <property type="entry name" value="EREX-like"/>
</dbReference>